<dbReference type="AlphaFoldDB" id="A0A2S9YM75"/>
<evidence type="ECO:0000313" key="4">
    <source>
        <dbReference type="Proteomes" id="UP000238823"/>
    </source>
</evidence>
<comment type="caution">
    <text evidence="3">The sequence shown here is derived from an EMBL/GenBank/DDBJ whole genome shotgun (WGS) entry which is preliminary data.</text>
</comment>
<sequence length="490" mass="54844">MLRWRPTLFVLLLCIGALSSGCWNREAVWEATDAHRSSVVRRGESEADRLYRHGRDCMDTLERDDCAIDYFEQLIALEPDRRELVGDATFRLVELYRRHDKADDATLLLRKFWELGMGRISAGVVPYSTRFAPETVSTLFMVDVAKLEQSGLHRTLPQDAKDMMFTCDEARRELLSEQAKARREAKEQERLAAMTEKEREEYHNRRKRLRFGRSDDDGKSKSKSKDKDEIQTVYSAGGFCKVAAALGLADPRDFEKFLGASNHADQRESLAIMQIDELETKLGAAVEAGLIVAELAPQIEGRDLSAMTQGMRDKLRVWTLADFEYDGAPVQLLTLDRGELTMAPKAMIPGLLDARAHDRDRLHPKLQELLGQVPTDVTFVSLITPAATESFMGEMGAMGRMLPNPAGLMIAAVVYDYAGLFVRVPTEDSLKAWVLLSLARRLIDTDDEGARAGEEDFMGNLDISQTRDGKALLMTNILTTGAVTNMFLGG</sequence>
<feature type="compositionally biased region" description="Basic and acidic residues" evidence="1">
    <location>
        <begin position="178"/>
        <end position="203"/>
    </location>
</feature>
<feature type="signal peptide" evidence="2">
    <location>
        <begin position="1"/>
        <end position="19"/>
    </location>
</feature>
<keyword evidence="2" id="KW-0732">Signal</keyword>
<feature type="region of interest" description="Disordered" evidence="1">
    <location>
        <begin position="178"/>
        <end position="227"/>
    </location>
</feature>
<proteinExistence type="predicted"/>
<protein>
    <recommendedName>
        <fullName evidence="5">Tetratricopeptide repeat protein</fullName>
    </recommendedName>
</protein>
<dbReference type="EMBL" id="PVNL01000083">
    <property type="protein sequence ID" value="PRQ06146.1"/>
    <property type="molecule type" value="Genomic_DNA"/>
</dbReference>
<evidence type="ECO:0000256" key="1">
    <source>
        <dbReference type="SAM" id="MobiDB-lite"/>
    </source>
</evidence>
<gene>
    <name evidence="3" type="ORF">ENSA7_41800</name>
</gene>
<feature type="compositionally biased region" description="Basic and acidic residues" evidence="1">
    <location>
        <begin position="212"/>
        <end position="227"/>
    </location>
</feature>
<organism evidence="3 4">
    <name type="scientific">Enhygromyxa salina</name>
    <dbReference type="NCBI Taxonomy" id="215803"/>
    <lineage>
        <taxon>Bacteria</taxon>
        <taxon>Pseudomonadati</taxon>
        <taxon>Myxococcota</taxon>
        <taxon>Polyangia</taxon>
        <taxon>Nannocystales</taxon>
        <taxon>Nannocystaceae</taxon>
        <taxon>Enhygromyxa</taxon>
    </lineage>
</organism>
<evidence type="ECO:0000256" key="2">
    <source>
        <dbReference type="SAM" id="SignalP"/>
    </source>
</evidence>
<evidence type="ECO:0000313" key="3">
    <source>
        <dbReference type="EMBL" id="PRQ06146.1"/>
    </source>
</evidence>
<evidence type="ECO:0008006" key="5">
    <source>
        <dbReference type="Google" id="ProtNLM"/>
    </source>
</evidence>
<feature type="chain" id="PRO_5015425410" description="Tetratricopeptide repeat protein" evidence="2">
    <location>
        <begin position="20"/>
        <end position="490"/>
    </location>
</feature>
<reference evidence="3 4" key="1">
    <citation type="submission" date="2018-03" db="EMBL/GenBank/DDBJ databases">
        <title>Draft Genome Sequences of the Obligatory Marine Myxobacteria Enhygromyxa salina SWB007.</title>
        <authorList>
            <person name="Poehlein A."/>
            <person name="Moghaddam J.A."/>
            <person name="Harms H."/>
            <person name="Alanjari M."/>
            <person name="Koenig G.M."/>
            <person name="Daniel R."/>
            <person name="Schaeberle T.F."/>
        </authorList>
    </citation>
    <scope>NUCLEOTIDE SEQUENCE [LARGE SCALE GENOMIC DNA]</scope>
    <source>
        <strain evidence="3 4">SWB007</strain>
    </source>
</reference>
<dbReference type="PROSITE" id="PS51257">
    <property type="entry name" value="PROKAR_LIPOPROTEIN"/>
    <property type="match status" value="1"/>
</dbReference>
<dbReference type="Proteomes" id="UP000238823">
    <property type="component" value="Unassembled WGS sequence"/>
</dbReference>
<name>A0A2S9YM75_9BACT</name>
<accession>A0A2S9YM75</accession>